<accession>A0ABR8D3L8</accession>
<evidence type="ECO:0000313" key="2">
    <source>
        <dbReference type="Proteomes" id="UP000661112"/>
    </source>
</evidence>
<reference evidence="1 2" key="1">
    <citation type="journal article" date="2020" name="ISME J.">
        <title>Comparative genomics reveals insights into cyanobacterial evolution and habitat adaptation.</title>
        <authorList>
            <person name="Chen M.Y."/>
            <person name="Teng W.K."/>
            <person name="Zhao L."/>
            <person name="Hu C.X."/>
            <person name="Zhou Y.K."/>
            <person name="Han B.P."/>
            <person name="Song L.R."/>
            <person name="Shu W.S."/>
        </authorList>
    </citation>
    <scope>NUCLEOTIDE SEQUENCE [LARGE SCALE GENOMIC DNA]</scope>
    <source>
        <strain evidence="1 2">FACHB-119</strain>
    </source>
</reference>
<sequence length="64" mass="7507">MSSPNYQAMTEQELRDYVRRNPEDEDAFQHYLSIIRSRPGVICTTDEEADAQMQRRVASITDRD</sequence>
<proteinExistence type="predicted"/>
<organism evidence="1 2">
    <name type="scientific">Anabaena azotica FACHB-119</name>
    <dbReference type="NCBI Taxonomy" id="947527"/>
    <lineage>
        <taxon>Bacteria</taxon>
        <taxon>Bacillati</taxon>
        <taxon>Cyanobacteriota</taxon>
        <taxon>Cyanophyceae</taxon>
        <taxon>Nostocales</taxon>
        <taxon>Nostocaceae</taxon>
        <taxon>Anabaena</taxon>
        <taxon>Anabaena azotica</taxon>
    </lineage>
</organism>
<dbReference type="Pfam" id="PF21826">
    <property type="entry name" value="DUF6887"/>
    <property type="match status" value="1"/>
</dbReference>
<evidence type="ECO:0000313" key="1">
    <source>
        <dbReference type="EMBL" id="MBD2501789.1"/>
    </source>
</evidence>
<protein>
    <submittedName>
        <fullName evidence="1">Uncharacterized protein</fullName>
    </submittedName>
</protein>
<gene>
    <name evidence="1" type="ORF">H6G83_14450</name>
</gene>
<dbReference type="EMBL" id="JACJSG010000017">
    <property type="protein sequence ID" value="MBD2501789.1"/>
    <property type="molecule type" value="Genomic_DNA"/>
</dbReference>
<dbReference type="Proteomes" id="UP000661112">
    <property type="component" value="Unassembled WGS sequence"/>
</dbReference>
<keyword evidence="2" id="KW-1185">Reference proteome</keyword>
<dbReference type="RefSeq" id="WP_190473309.1">
    <property type="nucleotide sequence ID" value="NZ_JACJSG010000017.1"/>
</dbReference>
<name>A0ABR8D3L8_9NOST</name>
<comment type="caution">
    <text evidence="1">The sequence shown here is derived from an EMBL/GenBank/DDBJ whole genome shotgun (WGS) entry which is preliminary data.</text>
</comment>
<dbReference type="InterPro" id="IPR054053">
    <property type="entry name" value="DUF6887"/>
</dbReference>